<evidence type="ECO:0008006" key="3">
    <source>
        <dbReference type="Google" id="ProtNLM"/>
    </source>
</evidence>
<comment type="caution">
    <text evidence="1">The sequence shown here is derived from an EMBL/GenBank/DDBJ whole genome shotgun (WGS) entry which is preliminary data.</text>
</comment>
<gene>
    <name evidence="1" type="ORF">AR686_03780</name>
</gene>
<dbReference type="Gene3D" id="3.90.550.10">
    <property type="entry name" value="Spore Coat Polysaccharide Biosynthesis Protein SpsA, Chain A"/>
    <property type="match status" value="1"/>
</dbReference>
<evidence type="ECO:0000313" key="2">
    <source>
        <dbReference type="Proteomes" id="UP000054388"/>
    </source>
</evidence>
<dbReference type="Proteomes" id="UP000054388">
    <property type="component" value="Unassembled WGS sequence"/>
</dbReference>
<organism evidence="1 2">
    <name type="scientific">Chryseobacterium aquaticum subsp. greenlandense</name>
    <dbReference type="NCBI Taxonomy" id="345663"/>
    <lineage>
        <taxon>Bacteria</taxon>
        <taxon>Pseudomonadati</taxon>
        <taxon>Bacteroidota</taxon>
        <taxon>Flavobacteriia</taxon>
        <taxon>Flavobacteriales</taxon>
        <taxon>Weeksellaceae</taxon>
        <taxon>Chryseobacterium group</taxon>
        <taxon>Chryseobacterium</taxon>
    </lineage>
</organism>
<accession>A0A117KCP9</accession>
<reference evidence="1 2" key="1">
    <citation type="submission" date="2015-10" db="EMBL/GenBank/DDBJ databases">
        <title>Genome sequence of Chryseobacterium greenlandense.</title>
        <authorList>
            <person name="Newman J."/>
            <person name="Fischer K."/>
            <person name="Miller J."/>
        </authorList>
    </citation>
    <scope>NUCLEOTIDE SEQUENCE [LARGE SCALE GENOMIC DNA]</scope>
    <source>
        <strain evidence="1 2">UMB34</strain>
    </source>
</reference>
<protein>
    <recommendedName>
        <fullName evidence="3">Glycosyltransferase 2-like domain-containing protein</fullName>
    </recommendedName>
</protein>
<dbReference type="AlphaFoldDB" id="A0A117KCP9"/>
<sequence length="253" mass="30044">MYSVLFKKTIRNQIKNPFSIPVIIVNYNQLESIRNLIDTLTKRGFSNIVVLDNKSTYPELLAYYDEMENHTNITLHRLDENVGHMVLWLRKDILKQYSDGYFVLTDPDIMIENEVPDNFMSIFINLLNKHINVRKVGFSLKIDDIPDYYPNKEKVINWEKQFWEKQIEDGHFLAKIDTTFALYRPSFIYDSNSFESAVRTNKPYTVKHLGWYMNYSELSKEQEFYFKTANSSSSWLSDENGNLLSNRANRHYE</sequence>
<dbReference type="InterPro" id="IPR029044">
    <property type="entry name" value="Nucleotide-diphossugar_trans"/>
</dbReference>
<dbReference type="EMBL" id="LMAI01000002">
    <property type="protein sequence ID" value="KUJ57885.1"/>
    <property type="molecule type" value="Genomic_DNA"/>
</dbReference>
<dbReference type="SUPFAM" id="SSF53448">
    <property type="entry name" value="Nucleotide-diphospho-sugar transferases"/>
    <property type="match status" value="1"/>
</dbReference>
<name>A0A117KCP9_9FLAO</name>
<proteinExistence type="predicted"/>
<evidence type="ECO:0000313" key="1">
    <source>
        <dbReference type="EMBL" id="KUJ57885.1"/>
    </source>
</evidence>